<evidence type="ECO:0000259" key="4">
    <source>
        <dbReference type="PROSITE" id="PS50022"/>
    </source>
</evidence>
<dbReference type="PRINTS" id="PR00132">
    <property type="entry name" value="GLHYDRLASE2"/>
</dbReference>
<dbReference type="RefSeq" id="WP_121195813.1">
    <property type="nucleotide sequence ID" value="NZ_RBKU01000001.1"/>
</dbReference>
<dbReference type="InterPro" id="IPR013783">
    <property type="entry name" value="Ig-like_fold"/>
</dbReference>
<gene>
    <name evidence="5" type="ORF">BDD43_0233</name>
</gene>
<dbReference type="InterPro" id="IPR036156">
    <property type="entry name" value="Beta-gal/glucu_dom_sf"/>
</dbReference>
<organism evidence="5 6">
    <name type="scientific">Mucilaginibacter gracilis</name>
    <dbReference type="NCBI Taxonomy" id="423350"/>
    <lineage>
        <taxon>Bacteria</taxon>
        <taxon>Pseudomonadati</taxon>
        <taxon>Bacteroidota</taxon>
        <taxon>Sphingobacteriia</taxon>
        <taxon>Sphingobacteriales</taxon>
        <taxon>Sphingobacteriaceae</taxon>
        <taxon>Mucilaginibacter</taxon>
    </lineage>
</organism>
<dbReference type="InterPro" id="IPR006104">
    <property type="entry name" value="Glyco_hydro_2_N"/>
</dbReference>
<evidence type="ECO:0000256" key="1">
    <source>
        <dbReference type="ARBA" id="ARBA00007401"/>
    </source>
</evidence>
<reference evidence="5 6" key="1">
    <citation type="submission" date="2018-10" db="EMBL/GenBank/DDBJ databases">
        <title>Genomic Encyclopedia of Archaeal and Bacterial Type Strains, Phase II (KMG-II): from individual species to whole genera.</title>
        <authorList>
            <person name="Goeker M."/>
        </authorList>
    </citation>
    <scope>NUCLEOTIDE SEQUENCE [LARGE SCALE GENOMIC DNA]</scope>
    <source>
        <strain evidence="5 6">DSM 18602</strain>
    </source>
</reference>
<evidence type="ECO:0000256" key="3">
    <source>
        <dbReference type="ARBA" id="ARBA00023295"/>
    </source>
</evidence>
<name>A0A495IVW7_9SPHI</name>
<evidence type="ECO:0000256" key="2">
    <source>
        <dbReference type="ARBA" id="ARBA00022801"/>
    </source>
</evidence>
<dbReference type="InterPro" id="IPR008964">
    <property type="entry name" value="Invasin/intimin_cell_adhesion"/>
</dbReference>
<keyword evidence="2" id="KW-0378">Hydrolase</keyword>
<comment type="similarity">
    <text evidence="1">Belongs to the glycosyl hydrolase 2 family.</text>
</comment>
<dbReference type="EMBL" id="RBKU01000001">
    <property type="protein sequence ID" value="RKR80138.1"/>
    <property type="molecule type" value="Genomic_DNA"/>
</dbReference>
<dbReference type="GO" id="GO:0004553">
    <property type="term" value="F:hydrolase activity, hydrolyzing O-glycosyl compounds"/>
    <property type="evidence" value="ECO:0007669"/>
    <property type="project" value="InterPro"/>
</dbReference>
<dbReference type="Gene3D" id="2.60.120.260">
    <property type="entry name" value="Galactose-binding domain-like"/>
    <property type="match status" value="2"/>
</dbReference>
<dbReference type="OrthoDB" id="9801077at2"/>
<evidence type="ECO:0000313" key="6">
    <source>
        <dbReference type="Proteomes" id="UP000268007"/>
    </source>
</evidence>
<dbReference type="PROSITE" id="PS00608">
    <property type="entry name" value="GLYCOSYL_HYDROL_F2_2"/>
    <property type="match status" value="1"/>
</dbReference>
<sequence length="863" mass="96856">MNFLTRPIRSIFLSFSLVFNIVILSFAQIKIPPREKININREWKFILGDQQNAAQPGYVDTAWKNINLPHSFSTPYFGTGQWYTGYGWYRKYFDVGYAWKDKRIFIEFEGAFRDAELFVNGKPVGHHQSGYTGFSYDVTDAVRQGKNVLAVRLNNLWNPQLAPRDGDHNFCGGIYRDAYLVVTNTAHVTWYGTFVTTPVLSRASGTVNVQTEVANQSNSTKIYVLKTSVIDPGGKIVDSFSSSMKIGAGTTANFNQTGQPIPNPKLWHPQHPYLYKTVSQLYAGELLVDTYETPFGFRSVEWTADKGFFLNGEHYYFHGANVHQDHAGWASAVTNTGFMRDVNLVRGAGFDFIRGSHYPHDPAFYDACDSLGVMMWSENDFWAAGNFTKEGSWYDRSGAYPIHTEDQKPFEESVRTSLREMIRVNRNHPSVVIWSMCNEVFFSETSTKPRVKEFLKELADYSHQLDPTRKVAIGGSQRGGIDKQGDVAGYNGDGARIYINPGIPNVVSEYGSTLADRPGRYIPGFGDVQGTPLDWRSGQVLWCAFDYGTHFGDGKFGHMGMIDYFRLPKRMWYWYRNEYLHIPPPEWPVEGIPAALSLTADKKTISNTDGTDDVQLIVTVLDKSGKAVSNSPDVTLTLESGPGEFPTGNIINFSATSDIAIRAGQAAIEFRSYYGGTSRVRASSPGLKDAFITIETKGLPAFIPGKTQVNAYVPYIKYGDYKNFSPTVSKSNIIFQKPTRASSEAKGHTAGMADDEDVATYWAAMPNAIENWWQVDMESLTSITRVNLYFANDTDFGYKMQVSFDGLQWTDIYTAPASHQTDRKRAITISKAPEARFLRIIFIDVPLDKQAVLNEVEVFGKSQ</sequence>
<dbReference type="SUPFAM" id="SSF49303">
    <property type="entry name" value="beta-Galactosidase/glucuronidase domain"/>
    <property type="match status" value="1"/>
</dbReference>
<dbReference type="InterPro" id="IPR051913">
    <property type="entry name" value="GH2_Domain-Containing"/>
</dbReference>
<dbReference type="Pfam" id="PF00703">
    <property type="entry name" value="Glyco_hydro_2"/>
    <property type="match status" value="1"/>
</dbReference>
<dbReference type="SUPFAM" id="SSF49785">
    <property type="entry name" value="Galactose-binding domain-like"/>
    <property type="match status" value="2"/>
</dbReference>
<protein>
    <submittedName>
        <fullName evidence="5">F5/8 type C domain-containing protein</fullName>
    </submittedName>
</protein>
<dbReference type="GO" id="GO:0005975">
    <property type="term" value="P:carbohydrate metabolic process"/>
    <property type="evidence" value="ECO:0007669"/>
    <property type="project" value="InterPro"/>
</dbReference>
<dbReference type="InterPro" id="IPR008979">
    <property type="entry name" value="Galactose-bd-like_sf"/>
</dbReference>
<keyword evidence="3" id="KW-0326">Glycosidase</keyword>
<dbReference type="Pfam" id="PF02837">
    <property type="entry name" value="Glyco_hydro_2_N"/>
    <property type="match status" value="1"/>
</dbReference>
<dbReference type="Pfam" id="PF02836">
    <property type="entry name" value="Glyco_hydro_2_C"/>
    <property type="match status" value="1"/>
</dbReference>
<comment type="caution">
    <text evidence="5">The sequence shown here is derived from an EMBL/GenBank/DDBJ whole genome shotgun (WGS) entry which is preliminary data.</text>
</comment>
<dbReference type="SUPFAM" id="SSF51445">
    <property type="entry name" value="(Trans)glycosidases"/>
    <property type="match status" value="1"/>
</dbReference>
<dbReference type="InterPro" id="IPR017853">
    <property type="entry name" value="GH"/>
</dbReference>
<dbReference type="Pfam" id="PF00754">
    <property type="entry name" value="F5_F8_type_C"/>
    <property type="match status" value="1"/>
</dbReference>
<feature type="domain" description="F5/8 type C" evidence="4">
    <location>
        <begin position="723"/>
        <end position="861"/>
    </location>
</feature>
<dbReference type="InterPro" id="IPR006101">
    <property type="entry name" value="Glyco_hydro_2"/>
</dbReference>
<dbReference type="InterPro" id="IPR023232">
    <property type="entry name" value="Glyco_hydro_2_AS"/>
</dbReference>
<dbReference type="InterPro" id="IPR006103">
    <property type="entry name" value="Glyco_hydro_2_cat"/>
</dbReference>
<proteinExistence type="inferred from homology"/>
<dbReference type="PANTHER" id="PTHR42732:SF1">
    <property type="entry name" value="BETA-MANNOSIDASE"/>
    <property type="match status" value="1"/>
</dbReference>
<keyword evidence="6" id="KW-1185">Reference proteome</keyword>
<dbReference type="InterPro" id="IPR000421">
    <property type="entry name" value="FA58C"/>
</dbReference>
<dbReference type="Gene3D" id="2.60.40.10">
    <property type="entry name" value="Immunoglobulins"/>
    <property type="match status" value="2"/>
</dbReference>
<dbReference type="Proteomes" id="UP000268007">
    <property type="component" value="Unassembled WGS sequence"/>
</dbReference>
<accession>A0A495IVW7</accession>
<dbReference type="InterPro" id="IPR006102">
    <property type="entry name" value="Ig-like_GH2"/>
</dbReference>
<dbReference type="AlphaFoldDB" id="A0A495IVW7"/>
<dbReference type="Gene3D" id="3.20.20.80">
    <property type="entry name" value="Glycosidases"/>
    <property type="match status" value="1"/>
</dbReference>
<dbReference type="SUPFAM" id="SSF49373">
    <property type="entry name" value="Invasin/intimin cell-adhesion fragments"/>
    <property type="match status" value="1"/>
</dbReference>
<evidence type="ECO:0000313" key="5">
    <source>
        <dbReference type="EMBL" id="RKR80138.1"/>
    </source>
</evidence>
<dbReference type="PANTHER" id="PTHR42732">
    <property type="entry name" value="BETA-GALACTOSIDASE"/>
    <property type="match status" value="1"/>
</dbReference>
<dbReference type="PROSITE" id="PS50022">
    <property type="entry name" value="FA58C_3"/>
    <property type="match status" value="1"/>
</dbReference>